<dbReference type="RefSeq" id="WP_123845169.1">
    <property type="nucleotide sequence ID" value="NZ_RPDH01000001.1"/>
</dbReference>
<accession>A0A3N4PXK5</accession>
<reference evidence="2 3" key="1">
    <citation type="submission" date="2018-11" db="EMBL/GenBank/DDBJ databases">
        <title>Chitinophaga lutea sp.nov., isolate from arsenic contaminated soil.</title>
        <authorList>
            <person name="Zong Y."/>
        </authorList>
    </citation>
    <scope>NUCLEOTIDE SEQUENCE [LARGE SCALE GENOMIC DNA]</scope>
    <source>
        <strain evidence="2 3">ZY74</strain>
    </source>
</reference>
<proteinExistence type="predicted"/>
<evidence type="ECO:0000313" key="2">
    <source>
        <dbReference type="EMBL" id="RPE12658.1"/>
    </source>
</evidence>
<sequence length="281" mass="31070">MHTIIRLLPLLLLYLPGTAQTHRYQLITHVRYNGQPQPGSIAVCELTAGADAKGIPYEEVKWISMRIVKGSDTTDAGHSARAVQPYRISLHTQGNLALPRIAVADMTGPITDFHTFYVALGPKLGLASLKKAGDRFVLPAPLTGDFANGSSILLGNDCLQVSNTLTGIRNNTLLLKTAFRPPATSCLRFMLDEMNAPVVPDTLNNFQMVRPAAAGTFNVQWGREYFDIDSEVQQQSGRLLKAAMVNDLKLKVKIACDSTYRHCQREVPFRIERELELVLLQ</sequence>
<organism evidence="2 3">
    <name type="scientific">Chitinophaga lutea</name>
    <dbReference type="NCBI Taxonomy" id="2488634"/>
    <lineage>
        <taxon>Bacteria</taxon>
        <taxon>Pseudomonadati</taxon>
        <taxon>Bacteroidota</taxon>
        <taxon>Chitinophagia</taxon>
        <taxon>Chitinophagales</taxon>
        <taxon>Chitinophagaceae</taxon>
        <taxon>Chitinophaga</taxon>
    </lineage>
</organism>
<evidence type="ECO:0000256" key="1">
    <source>
        <dbReference type="SAM" id="SignalP"/>
    </source>
</evidence>
<dbReference type="AlphaFoldDB" id="A0A3N4PXK5"/>
<protein>
    <recommendedName>
        <fullName evidence="4">Gliding motility-associated protein GldM C-terminal domain-containing protein</fullName>
    </recommendedName>
</protein>
<dbReference type="OrthoDB" id="655502at2"/>
<keyword evidence="3" id="KW-1185">Reference proteome</keyword>
<evidence type="ECO:0008006" key="4">
    <source>
        <dbReference type="Google" id="ProtNLM"/>
    </source>
</evidence>
<keyword evidence="1" id="KW-0732">Signal</keyword>
<feature type="chain" id="PRO_5018312550" description="Gliding motility-associated protein GldM C-terminal domain-containing protein" evidence="1">
    <location>
        <begin position="22"/>
        <end position="281"/>
    </location>
</feature>
<dbReference type="EMBL" id="RPDH01000001">
    <property type="protein sequence ID" value="RPE12658.1"/>
    <property type="molecule type" value="Genomic_DNA"/>
</dbReference>
<dbReference type="Proteomes" id="UP000278351">
    <property type="component" value="Unassembled WGS sequence"/>
</dbReference>
<comment type="caution">
    <text evidence="2">The sequence shown here is derived from an EMBL/GenBank/DDBJ whole genome shotgun (WGS) entry which is preliminary data.</text>
</comment>
<gene>
    <name evidence="2" type="ORF">EGT74_03665</name>
</gene>
<evidence type="ECO:0000313" key="3">
    <source>
        <dbReference type="Proteomes" id="UP000278351"/>
    </source>
</evidence>
<feature type="signal peptide" evidence="1">
    <location>
        <begin position="1"/>
        <end position="21"/>
    </location>
</feature>
<name>A0A3N4PXK5_9BACT</name>